<keyword evidence="4" id="KW-1185">Reference proteome</keyword>
<reference evidence="2" key="2">
    <citation type="submission" date="2016-10" db="EMBL/GenBank/DDBJ databases">
        <authorList>
            <person name="de Groot N.N."/>
        </authorList>
    </citation>
    <scope>NUCLEOTIDE SEQUENCE [LARGE SCALE GENOMIC DNA]</scope>
    <source>
        <strain evidence="2">CPCC 202695</strain>
    </source>
</reference>
<dbReference type="EMBL" id="LT629755">
    <property type="protein sequence ID" value="SDT02003.1"/>
    <property type="molecule type" value="Genomic_DNA"/>
</dbReference>
<dbReference type="EMBL" id="SODL02000001">
    <property type="protein sequence ID" value="MCP2366284.1"/>
    <property type="molecule type" value="Genomic_DNA"/>
</dbReference>
<accession>A0A1H1WXX3</accession>
<dbReference type="Proteomes" id="UP000199482">
    <property type="component" value="Chromosome I"/>
</dbReference>
<evidence type="ECO:0000313" key="3">
    <source>
        <dbReference type="Proteomes" id="UP000199482"/>
    </source>
</evidence>
<name>A0A1H1WXX3_9MICO</name>
<dbReference type="RefSeq" id="WP_133988424.1">
    <property type="nucleotide sequence ID" value="NZ_BMDN01000001.1"/>
</dbReference>
<reference evidence="1" key="3">
    <citation type="submission" date="2022-06" db="EMBL/GenBank/DDBJ databases">
        <title>Genomic Encyclopedia of Type Strains, Phase III (KMG-III): the genomes of soil and plant-associated and newly described type strains.</title>
        <authorList>
            <person name="Whitman W."/>
        </authorList>
    </citation>
    <scope>NUCLEOTIDE SEQUENCE</scope>
    <source>
        <strain evidence="1">CPCC 202695</strain>
    </source>
</reference>
<evidence type="ECO:0000313" key="4">
    <source>
        <dbReference type="Proteomes" id="UP000893823"/>
    </source>
</evidence>
<protein>
    <submittedName>
        <fullName evidence="2">Uncharacterized protein</fullName>
    </submittedName>
</protein>
<dbReference type="OrthoDB" id="7185898at2"/>
<dbReference type="Proteomes" id="UP000893823">
    <property type="component" value="Unassembled WGS sequence"/>
</dbReference>
<evidence type="ECO:0000313" key="1">
    <source>
        <dbReference type="EMBL" id="MCP2366284.1"/>
    </source>
</evidence>
<organism evidence="2 3">
    <name type="scientific">Agromyces flavus</name>
    <dbReference type="NCBI Taxonomy" id="589382"/>
    <lineage>
        <taxon>Bacteria</taxon>
        <taxon>Bacillati</taxon>
        <taxon>Actinomycetota</taxon>
        <taxon>Actinomycetes</taxon>
        <taxon>Micrococcales</taxon>
        <taxon>Microbacteriaceae</taxon>
        <taxon>Agromyces</taxon>
    </lineage>
</organism>
<gene>
    <name evidence="1" type="ORF">BCL57_000426</name>
    <name evidence="2" type="ORF">SAMN04489721_2352</name>
</gene>
<evidence type="ECO:0000313" key="2">
    <source>
        <dbReference type="EMBL" id="SDT02003.1"/>
    </source>
</evidence>
<proteinExistence type="predicted"/>
<dbReference type="STRING" id="589382.SAMN04489721_2352"/>
<dbReference type="AlphaFoldDB" id="A0A1H1WXX3"/>
<reference evidence="3" key="1">
    <citation type="submission" date="2016-10" db="EMBL/GenBank/DDBJ databases">
        <authorList>
            <person name="Varghese N."/>
            <person name="Submissions S."/>
        </authorList>
    </citation>
    <scope>NUCLEOTIDE SEQUENCE [LARGE SCALE GENOMIC DNA]</scope>
    <source>
        <strain evidence="3">CPCC 202695</strain>
    </source>
</reference>
<sequence>MTMLAPSHEDRLTVLDLLGDPGRAHVLSDEIAAALVAADREGTASGGVDHLSTVARNAVYGQVAAAAQRLLDFDVTDALIEGWLKYRALADAGRRTLGSPAREVVELASHRVTSTYTPVIEVSVDDVPVGRVEFQLDLVFQVIGCAAIVAAGDLVAVEGGDVKVTGTLSVRGKALVTKQKQFDSHLIVNLRRPVHLTPRGP</sequence>